<dbReference type="EMBL" id="KV448227">
    <property type="protein sequence ID" value="OAX40008.1"/>
    <property type="molecule type" value="Genomic_DNA"/>
</dbReference>
<keyword evidence="1" id="KW-0812">Transmembrane</keyword>
<dbReference type="InParanoid" id="A0A1B7N585"/>
<protein>
    <submittedName>
        <fullName evidence="2">Uncharacterized protein</fullName>
    </submittedName>
</protein>
<dbReference type="Proteomes" id="UP000092154">
    <property type="component" value="Unassembled WGS sequence"/>
</dbReference>
<sequence>MGGLGTAYVPGRVSRTQLIFASSLPHVVVATVAFVSLWALSIVAHFRRGKYYDFTLVNVGAALHKSEIPEQLSQVKAVVAEQEIPYPRLVHYSVDHHVVEMLAGHDIALRRGQVLDSLRII</sequence>
<organism evidence="2 3">
    <name type="scientific">Rhizopogon vinicolor AM-OR11-026</name>
    <dbReference type="NCBI Taxonomy" id="1314800"/>
    <lineage>
        <taxon>Eukaryota</taxon>
        <taxon>Fungi</taxon>
        <taxon>Dikarya</taxon>
        <taxon>Basidiomycota</taxon>
        <taxon>Agaricomycotina</taxon>
        <taxon>Agaricomycetes</taxon>
        <taxon>Agaricomycetidae</taxon>
        <taxon>Boletales</taxon>
        <taxon>Suillineae</taxon>
        <taxon>Rhizopogonaceae</taxon>
        <taxon>Rhizopogon</taxon>
    </lineage>
</organism>
<evidence type="ECO:0000313" key="2">
    <source>
        <dbReference type="EMBL" id="OAX40008.1"/>
    </source>
</evidence>
<feature type="transmembrane region" description="Helical" evidence="1">
    <location>
        <begin position="18"/>
        <end position="40"/>
    </location>
</feature>
<evidence type="ECO:0000313" key="3">
    <source>
        <dbReference type="Proteomes" id="UP000092154"/>
    </source>
</evidence>
<accession>A0A1B7N585</accession>
<dbReference type="AlphaFoldDB" id="A0A1B7N585"/>
<keyword evidence="1" id="KW-0472">Membrane</keyword>
<name>A0A1B7N585_9AGAM</name>
<evidence type="ECO:0000256" key="1">
    <source>
        <dbReference type="SAM" id="Phobius"/>
    </source>
</evidence>
<dbReference type="OrthoDB" id="2691848at2759"/>
<keyword evidence="1" id="KW-1133">Transmembrane helix</keyword>
<proteinExistence type="predicted"/>
<keyword evidence="3" id="KW-1185">Reference proteome</keyword>
<reference evidence="2 3" key="1">
    <citation type="submission" date="2016-06" db="EMBL/GenBank/DDBJ databases">
        <title>Comparative genomics of the ectomycorrhizal sister species Rhizopogon vinicolor and Rhizopogon vesiculosus (Basidiomycota: Boletales) reveals a divergence of the mating type B locus.</title>
        <authorList>
            <consortium name="DOE Joint Genome Institute"/>
            <person name="Mujic A.B."/>
            <person name="Kuo A."/>
            <person name="Tritt A."/>
            <person name="Lipzen A."/>
            <person name="Chen C."/>
            <person name="Johnson J."/>
            <person name="Sharma A."/>
            <person name="Barry K."/>
            <person name="Grigoriev I.V."/>
            <person name="Spatafora J.W."/>
        </authorList>
    </citation>
    <scope>NUCLEOTIDE SEQUENCE [LARGE SCALE GENOMIC DNA]</scope>
    <source>
        <strain evidence="2 3">AM-OR11-026</strain>
    </source>
</reference>
<gene>
    <name evidence="2" type="ORF">K503DRAFT_768979</name>
</gene>